<dbReference type="Pfam" id="PF13450">
    <property type="entry name" value="NAD_binding_8"/>
    <property type="match status" value="1"/>
</dbReference>
<protein>
    <submittedName>
        <fullName evidence="1">Dehydrogenase</fullName>
    </submittedName>
</protein>
<dbReference type="Proteomes" id="UP000239187">
    <property type="component" value="Chromosome"/>
</dbReference>
<dbReference type="SUPFAM" id="SSF51905">
    <property type="entry name" value="FAD/NAD(P)-binding domain"/>
    <property type="match status" value="1"/>
</dbReference>
<dbReference type="EMBL" id="CP024915">
    <property type="protein sequence ID" value="AUZ87698.1"/>
    <property type="molecule type" value="Genomic_DNA"/>
</dbReference>
<accession>A0A2L0UEN7</accession>
<gene>
    <name evidence="1" type="ORF">CVO76_08705</name>
</gene>
<feature type="non-terminal residue" evidence="1">
    <location>
        <position position="157"/>
    </location>
</feature>
<dbReference type="RefSeq" id="WP_208738996.1">
    <property type="nucleotide sequence ID" value="NZ_CP024915.1"/>
</dbReference>
<dbReference type="InterPro" id="IPR036188">
    <property type="entry name" value="FAD/NAD-bd_sf"/>
</dbReference>
<evidence type="ECO:0000313" key="2">
    <source>
        <dbReference type="Proteomes" id="UP000239187"/>
    </source>
</evidence>
<dbReference type="PANTHER" id="PTHR10668:SF105">
    <property type="entry name" value="DEHYDROGENASE-RELATED"/>
    <property type="match status" value="1"/>
</dbReference>
<evidence type="ECO:0000313" key="1">
    <source>
        <dbReference type="EMBL" id="AUZ87698.1"/>
    </source>
</evidence>
<dbReference type="PANTHER" id="PTHR10668">
    <property type="entry name" value="PHYTOENE DEHYDROGENASE"/>
    <property type="match status" value="1"/>
</dbReference>
<proteinExistence type="predicted"/>
<sequence>MPDVEVVGAGPNGLAAAVVMARAGLSVRVHEASATLGGGSRSIELMQEGHLHDFCSAVHPMALASPFFRDFELSRRIGFAVPEVSFAHPLDGGRAGIAYRSLDRTVEGLGEDGEAYRRLMQPLSERERAILAFTLNHVVRIPKSPLAALRFGLATLE</sequence>
<dbReference type="AlphaFoldDB" id="A0A2L0UEN7"/>
<reference evidence="1 2" key="1">
    <citation type="submission" date="2017-11" db="EMBL/GenBank/DDBJ databases">
        <title>Draft genome of Arthrobacter agilis strain UMCV2, a plant growth-promoting rhizobacterium and biocontrol capacity of phytopathogenic fungi.</title>
        <authorList>
            <person name="Martinez-Camara R."/>
            <person name="Santoyo G."/>
            <person name="Moreno-Hagelsieb G."/>
            <person name="Valencia-Cantero E."/>
        </authorList>
    </citation>
    <scope>NUCLEOTIDE SEQUENCE [LARGE SCALE GENOMIC DNA]</scope>
    <source>
        <strain evidence="1 2">UMCV2</strain>
    </source>
</reference>
<dbReference type="Gene3D" id="3.50.50.60">
    <property type="entry name" value="FAD/NAD(P)-binding domain"/>
    <property type="match status" value="1"/>
</dbReference>
<organism evidence="1 2">
    <name type="scientific">Arthrobacter agilis</name>
    <dbReference type="NCBI Taxonomy" id="37921"/>
    <lineage>
        <taxon>Bacteria</taxon>
        <taxon>Bacillati</taxon>
        <taxon>Actinomycetota</taxon>
        <taxon>Actinomycetes</taxon>
        <taxon>Micrococcales</taxon>
        <taxon>Micrococcaceae</taxon>
        <taxon>Arthrobacter</taxon>
    </lineage>
</organism>
<name>A0A2L0UEN7_9MICC</name>